<reference evidence="3" key="1">
    <citation type="submission" date="2016-10" db="EMBL/GenBank/DDBJ databases">
        <authorList>
            <person name="Varghese N."/>
            <person name="Submissions S."/>
        </authorList>
    </citation>
    <scope>NUCLEOTIDE SEQUENCE [LARGE SCALE GENOMIC DNA]</scope>
    <source>
        <strain evidence="3">NLAE-zl-G277</strain>
    </source>
</reference>
<dbReference type="RefSeq" id="WP_092370353.1">
    <property type="nucleotide sequence ID" value="NZ_FOIM01000038.1"/>
</dbReference>
<feature type="region of interest" description="Disordered" evidence="1">
    <location>
        <begin position="234"/>
        <end position="265"/>
    </location>
</feature>
<dbReference type="AlphaFoldDB" id="A0A1I0JXK7"/>
<sequence length="265" mass="30186">MKPLKFRLLNADEIDCRVATVTANGVSLLLYKDARVDQNILDETVGPMGWQRRHCRENANCIVSIWDDDKGQWIEKEDTGTESNTEKEKGLASDSFKRACFNWGIGRELYTAPFIWVSNKNCEVYESGDKNGSRKKYGCNDRFYVSKIGYDANRNINILVIKRRKNDRVVYTLGQKEAQPEGAMVDFVTEAHINTLFLELARTGIGRKNMLSKYGLKDIHDMTMKQFREAMDILKSKPDKPTAPDPATVPPDDPEEGLPWNEAGR</sequence>
<keyword evidence="3" id="KW-1185">Reference proteome</keyword>
<gene>
    <name evidence="2" type="ORF">SAMN05216313_13848</name>
</gene>
<dbReference type="Proteomes" id="UP000198508">
    <property type="component" value="Unassembled WGS sequence"/>
</dbReference>
<organism evidence="2 3">
    <name type="scientific">Enterocloster lavalensis</name>
    <dbReference type="NCBI Taxonomy" id="460384"/>
    <lineage>
        <taxon>Bacteria</taxon>
        <taxon>Bacillati</taxon>
        <taxon>Bacillota</taxon>
        <taxon>Clostridia</taxon>
        <taxon>Lachnospirales</taxon>
        <taxon>Lachnospiraceae</taxon>
        <taxon>Enterocloster</taxon>
    </lineage>
</organism>
<evidence type="ECO:0000256" key="1">
    <source>
        <dbReference type="SAM" id="MobiDB-lite"/>
    </source>
</evidence>
<proteinExistence type="predicted"/>
<dbReference type="EMBL" id="FOIM01000038">
    <property type="protein sequence ID" value="SEU15830.1"/>
    <property type="molecule type" value="Genomic_DNA"/>
</dbReference>
<name>A0A1I0JXK7_9FIRM</name>
<accession>A0A1I0JXK7</accession>
<protein>
    <submittedName>
        <fullName evidence="2">Uncharacterized protein</fullName>
    </submittedName>
</protein>
<dbReference type="STRING" id="460384.SAMN05216313_13848"/>
<evidence type="ECO:0000313" key="2">
    <source>
        <dbReference type="EMBL" id="SEU15830.1"/>
    </source>
</evidence>
<evidence type="ECO:0000313" key="3">
    <source>
        <dbReference type="Proteomes" id="UP000198508"/>
    </source>
</evidence>